<proteinExistence type="predicted"/>
<dbReference type="Proteomes" id="UP000325577">
    <property type="component" value="Linkage Group LG9"/>
</dbReference>
<name>A0A5J4Z7X2_9ASTE</name>
<evidence type="ECO:0000313" key="1">
    <source>
        <dbReference type="EMBL" id="KAA8514763.1"/>
    </source>
</evidence>
<gene>
    <name evidence="1" type="ORF">F0562_017942</name>
</gene>
<dbReference type="EMBL" id="CM018052">
    <property type="protein sequence ID" value="KAA8514763.1"/>
    <property type="molecule type" value="Genomic_DNA"/>
</dbReference>
<protein>
    <submittedName>
        <fullName evidence="1">Uncharacterized protein</fullName>
    </submittedName>
</protein>
<reference evidence="1 2" key="1">
    <citation type="submission" date="2019-09" db="EMBL/GenBank/DDBJ databases">
        <title>A chromosome-level genome assembly of the Chinese tupelo Nyssa sinensis.</title>
        <authorList>
            <person name="Yang X."/>
            <person name="Kang M."/>
            <person name="Yang Y."/>
            <person name="Xiong H."/>
            <person name="Wang M."/>
            <person name="Zhang Z."/>
            <person name="Wang Z."/>
            <person name="Wu H."/>
            <person name="Ma T."/>
            <person name="Liu J."/>
            <person name="Xi Z."/>
        </authorList>
    </citation>
    <scope>NUCLEOTIDE SEQUENCE [LARGE SCALE GENOMIC DNA]</scope>
    <source>
        <strain evidence="1">J267</strain>
        <tissue evidence="1">Leaf</tissue>
    </source>
</reference>
<evidence type="ECO:0000313" key="2">
    <source>
        <dbReference type="Proteomes" id="UP000325577"/>
    </source>
</evidence>
<accession>A0A5J4Z7X2</accession>
<dbReference type="AlphaFoldDB" id="A0A5J4Z7X2"/>
<organism evidence="1 2">
    <name type="scientific">Nyssa sinensis</name>
    <dbReference type="NCBI Taxonomy" id="561372"/>
    <lineage>
        <taxon>Eukaryota</taxon>
        <taxon>Viridiplantae</taxon>
        <taxon>Streptophyta</taxon>
        <taxon>Embryophyta</taxon>
        <taxon>Tracheophyta</taxon>
        <taxon>Spermatophyta</taxon>
        <taxon>Magnoliopsida</taxon>
        <taxon>eudicotyledons</taxon>
        <taxon>Gunneridae</taxon>
        <taxon>Pentapetalae</taxon>
        <taxon>asterids</taxon>
        <taxon>Cornales</taxon>
        <taxon>Nyssaceae</taxon>
        <taxon>Nyssa</taxon>
    </lineage>
</organism>
<sequence>MATDVVEAPSPTSQPLSYISQRHHFYLVVDRCQFKMDTLVDLLGTAAVLACQWWCVTARETNSMWLGCLWAKSSVLANKPDIFLFETTTPPLQGTQKQKERLRDTKVYHTN</sequence>
<keyword evidence="2" id="KW-1185">Reference proteome</keyword>